<dbReference type="HOGENOM" id="CLU_018548_0_0_1"/>
<gene>
    <name evidence="2" type="ORF">M408DRAFT_28821</name>
</gene>
<reference evidence="2 3" key="1">
    <citation type="submission" date="2014-04" db="EMBL/GenBank/DDBJ databases">
        <authorList>
            <consortium name="DOE Joint Genome Institute"/>
            <person name="Kuo A."/>
            <person name="Zuccaro A."/>
            <person name="Kohler A."/>
            <person name="Nagy L.G."/>
            <person name="Floudas D."/>
            <person name="Copeland A."/>
            <person name="Barry K.W."/>
            <person name="Cichocki N."/>
            <person name="Veneault-Fourrey C."/>
            <person name="LaButti K."/>
            <person name="Lindquist E.A."/>
            <person name="Lipzen A."/>
            <person name="Lundell T."/>
            <person name="Morin E."/>
            <person name="Murat C."/>
            <person name="Sun H."/>
            <person name="Tunlid A."/>
            <person name="Henrissat B."/>
            <person name="Grigoriev I.V."/>
            <person name="Hibbett D.S."/>
            <person name="Martin F."/>
            <person name="Nordberg H.P."/>
            <person name="Cantor M.N."/>
            <person name="Hua S.X."/>
        </authorList>
    </citation>
    <scope>NUCLEOTIDE SEQUENCE [LARGE SCALE GENOMIC DNA]</scope>
    <source>
        <strain evidence="2 3">MAFF 305830</strain>
    </source>
</reference>
<evidence type="ECO:0000313" key="3">
    <source>
        <dbReference type="Proteomes" id="UP000054097"/>
    </source>
</evidence>
<evidence type="ECO:0000313" key="2">
    <source>
        <dbReference type="EMBL" id="KIM22271.1"/>
    </source>
</evidence>
<sequence>MLVIAFHLWKKGDQPDAQATNSPQYASSNASLADEPPSEGEAPDGLSESGSVHEDRTPFPGGKGTLSDAGMKPHHSAQTSIAFSPILADQNEDFRTDEEDAQWKPPAALTTQEILELTKAFDISNEYFKVLLEGLCIPCSMERIERIVRKAGNHKVVEHHTASTVTIDILEKVGWRFIDTGEFLGMSEDESKTSLKGEEIYNAPQVQEEYLPMTDLPQYGTDGLNTSVHKALNRLKQKIEAGLVLRLPTCWFTRLVYDWSQYTPLRAVLKASEEEGPAEKETEAIPARQTTPQRARRQSTASNQDSLIERLASNSPESSEGDKQDDEESGSDPSVSMRQDEIALRERIVHGLISHYGLGGSLQDEERLEELLKWEDQYFMHLSSLCHRVGMMKPNRTSRWDSIRLTGGVEPIWDIKKDSAPDRQLRKTELSRLAYEWARFIPITRDIQLHRSVSGQLKGQLKGKKKVERFKFPEIVVEEKVGSLILGVFGDANLMESKLFIDPLRHFGTNPKPDYAARVSGENWNHWPTLMSPIIVSGECKPASEVNDSTEAQLAMNSTAIMVLFTMMYLSTRTSASEDIPPWMFTTSLVYTEEGFAIYAHYPEFTRSHEWNFVSALLSKHFVGVWTDETSDQDRMRGLAALLKLRLHAQFVTERLLDWSRSPPASAAPIVAELIARAHLDMKNYTWFGATRGDKASSSTAEGVAGLWD</sequence>
<organism evidence="2 3">
    <name type="scientific">Serendipita vermifera MAFF 305830</name>
    <dbReference type="NCBI Taxonomy" id="933852"/>
    <lineage>
        <taxon>Eukaryota</taxon>
        <taxon>Fungi</taxon>
        <taxon>Dikarya</taxon>
        <taxon>Basidiomycota</taxon>
        <taxon>Agaricomycotina</taxon>
        <taxon>Agaricomycetes</taxon>
        <taxon>Sebacinales</taxon>
        <taxon>Serendipitaceae</taxon>
        <taxon>Serendipita</taxon>
    </lineage>
</organism>
<evidence type="ECO:0000256" key="1">
    <source>
        <dbReference type="SAM" id="MobiDB-lite"/>
    </source>
</evidence>
<feature type="region of interest" description="Disordered" evidence="1">
    <location>
        <begin position="11"/>
        <end position="75"/>
    </location>
</feature>
<dbReference type="OrthoDB" id="10671008at2759"/>
<dbReference type="AlphaFoldDB" id="A0A0C3ASL8"/>
<accession>A0A0C3ASL8</accession>
<dbReference type="Proteomes" id="UP000054097">
    <property type="component" value="Unassembled WGS sequence"/>
</dbReference>
<proteinExistence type="predicted"/>
<dbReference type="EMBL" id="KN824359">
    <property type="protein sequence ID" value="KIM22271.1"/>
    <property type="molecule type" value="Genomic_DNA"/>
</dbReference>
<feature type="compositionally biased region" description="Basic and acidic residues" evidence="1">
    <location>
        <begin position="273"/>
        <end position="283"/>
    </location>
</feature>
<feature type="region of interest" description="Disordered" evidence="1">
    <location>
        <begin position="273"/>
        <end position="337"/>
    </location>
</feature>
<protein>
    <submittedName>
        <fullName evidence="2">Uncharacterized protein</fullName>
    </submittedName>
</protein>
<feature type="compositionally biased region" description="Low complexity" evidence="1">
    <location>
        <begin position="284"/>
        <end position="301"/>
    </location>
</feature>
<keyword evidence="3" id="KW-1185">Reference proteome</keyword>
<feature type="compositionally biased region" description="Polar residues" evidence="1">
    <location>
        <begin position="302"/>
        <end position="318"/>
    </location>
</feature>
<reference evidence="3" key="2">
    <citation type="submission" date="2015-01" db="EMBL/GenBank/DDBJ databases">
        <title>Evolutionary Origins and Diversification of the Mycorrhizal Mutualists.</title>
        <authorList>
            <consortium name="DOE Joint Genome Institute"/>
            <consortium name="Mycorrhizal Genomics Consortium"/>
            <person name="Kohler A."/>
            <person name="Kuo A."/>
            <person name="Nagy L.G."/>
            <person name="Floudas D."/>
            <person name="Copeland A."/>
            <person name="Barry K.W."/>
            <person name="Cichocki N."/>
            <person name="Veneault-Fourrey C."/>
            <person name="LaButti K."/>
            <person name="Lindquist E.A."/>
            <person name="Lipzen A."/>
            <person name="Lundell T."/>
            <person name="Morin E."/>
            <person name="Murat C."/>
            <person name="Riley R."/>
            <person name="Ohm R."/>
            <person name="Sun H."/>
            <person name="Tunlid A."/>
            <person name="Henrissat B."/>
            <person name="Grigoriev I.V."/>
            <person name="Hibbett D.S."/>
            <person name="Martin F."/>
        </authorList>
    </citation>
    <scope>NUCLEOTIDE SEQUENCE [LARGE SCALE GENOMIC DNA]</scope>
    <source>
        <strain evidence="3">MAFF 305830</strain>
    </source>
</reference>
<feature type="compositionally biased region" description="Polar residues" evidence="1">
    <location>
        <begin position="17"/>
        <end position="31"/>
    </location>
</feature>
<name>A0A0C3ASL8_SERVB</name>